<dbReference type="HAMAP" id="MF_02207">
    <property type="entry name" value="MreB"/>
    <property type="match status" value="1"/>
</dbReference>
<sequence length="357" mass="38539">MCPKQIAIDFGTSNTLIYIKGRGLVLQEPSVVAINKNNDRILAVGFDAQRMIGKTPVNIQIIKPLKYGSINHFDIAKVMLQNFIEQTKQGGRFFKAFSRAEVLVGVPSGITQVERRGIEEVIKEAGARKVMVVKSVVAAAIGSGASINKPKITFVVDVGGGTTDVAAITLGGILVENSIKVGGNSIDEAIIHYLKKKHNINIGEITAENIKIKIGDAIGKEEKVLEVTGQNLTSGLPILVNINSAEIFTAIKRPLDKIVAAIKKVIEQCPPESAADILENGVVLTGGGSLLNNFDTLLRNELGIKVTSVEQPLIMVTQGLGITLDHLDLLDSMMLEYSPRDIQNKESIIQEDKDIEE</sequence>
<dbReference type="CDD" id="cd10225">
    <property type="entry name" value="ASKHA_NBD_MreB-like"/>
    <property type="match status" value="1"/>
</dbReference>
<dbReference type="NCBIfam" id="NF010539">
    <property type="entry name" value="PRK13927.1"/>
    <property type="match status" value="1"/>
</dbReference>
<dbReference type="SUPFAM" id="SSF53067">
    <property type="entry name" value="Actin-like ATPase domain"/>
    <property type="match status" value="2"/>
</dbReference>
<evidence type="ECO:0000313" key="8">
    <source>
        <dbReference type="Proteomes" id="UP001205748"/>
    </source>
</evidence>
<feature type="binding site" evidence="6">
    <location>
        <begin position="160"/>
        <end position="162"/>
    </location>
    <ligand>
        <name>ATP</name>
        <dbReference type="ChEBI" id="CHEBI:30616"/>
    </ligand>
</feature>
<dbReference type="Proteomes" id="UP001205748">
    <property type="component" value="Unassembled WGS sequence"/>
</dbReference>
<evidence type="ECO:0000256" key="1">
    <source>
        <dbReference type="ARBA" id="ARBA00022490"/>
    </source>
</evidence>
<dbReference type="GO" id="GO:0000902">
    <property type="term" value="P:cell morphogenesis"/>
    <property type="evidence" value="ECO:0007669"/>
    <property type="project" value="InterPro"/>
</dbReference>
<reference evidence="7" key="1">
    <citation type="submission" date="2022-07" db="EMBL/GenBank/DDBJ databases">
        <title>Enhanced cultured diversity of the mouse gut microbiota enables custom-made synthetic communities.</title>
        <authorList>
            <person name="Afrizal A."/>
        </authorList>
    </citation>
    <scope>NUCLEOTIDE SEQUENCE</scope>
    <source>
        <strain evidence="7">DSM 28593</strain>
    </source>
</reference>
<dbReference type="InterPro" id="IPR004753">
    <property type="entry name" value="MreB"/>
</dbReference>
<dbReference type="InterPro" id="IPR043129">
    <property type="entry name" value="ATPase_NBD"/>
</dbReference>
<dbReference type="AlphaFoldDB" id="A0AAE3HFF2"/>
<dbReference type="NCBIfam" id="TIGR00904">
    <property type="entry name" value="mreB"/>
    <property type="match status" value="1"/>
</dbReference>
<keyword evidence="2 6" id="KW-0547">Nucleotide-binding</keyword>
<evidence type="ECO:0000256" key="4">
    <source>
        <dbReference type="ARBA" id="ARBA00022960"/>
    </source>
</evidence>
<comment type="subunit">
    <text evidence="6">Forms polymers.</text>
</comment>
<dbReference type="EMBL" id="JANKAS010000004">
    <property type="protein sequence ID" value="MCR1898505.1"/>
    <property type="molecule type" value="Genomic_DNA"/>
</dbReference>
<comment type="caution">
    <text evidence="7">The sequence shown here is derived from an EMBL/GenBank/DDBJ whole genome shotgun (WGS) entry which is preliminary data.</text>
</comment>
<feature type="binding site" evidence="6">
    <location>
        <begin position="208"/>
        <end position="211"/>
    </location>
    <ligand>
        <name>ATP</name>
        <dbReference type="ChEBI" id="CHEBI:30616"/>
    </ligand>
</feature>
<comment type="similarity">
    <text evidence="5 6">Belongs to the FtsA/MreB family.</text>
</comment>
<evidence type="ECO:0000313" key="7">
    <source>
        <dbReference type="EMBL" id="MCR1898505.1"/>
    </source>
</evidence>
<dbReference type="InterPro" id="IPR056546">
    <property type="entry name" value="MreB_MamK-like"/>
</dbReference>
<dbReference type="PRINTS" id="PR01652">
    <property type="entry name" value="SHAPEPROTEIN"/>
</dbReference>
<keyword evidence="4 6" id="KW-0133">Cell shape</keyword>
<protein>
    <recommendedName>
        <fullName evidence="6">Cell shape-determining protein MreB</fullName>
    </recommendedName>
</protein>
<feature type="binding site" evidence="6">
    <location>
        <begin position="287"/>
        <end position="290"/>
    </location>
    <ligand>
        <name>ATP</name>
        <dbReference type="ChEBI" id="CHEBI:30616"/>
    </ligand>
</feature>
<dbReference type="Pfam" id="PF06723">
    <property type="entry name" value="MreB_Mbl"/>
    <property type="match status" value="1"/>
</dbReference>
<dbReference type="PANTHER" id="PTHR42749:SF1">
    <property type="entry name" value="CELL SHAPE-DETERMINING PROTEIN MREB"/>
    <property type="match status" value="1"/>
</dbReference>
<evidence type="ECO:0000256" key="2">
    <source>
        <dbReference type="ARBA" id="ARBA00022741"/>
    </source>
</evidence>
<dbReference type="GO" id="GO:0005737">
    <property type="term" value="C:cytoplasm"/>
    <property type="evidence" value="ECO:0007669"/>
    <property type="project" value="UniProtKB-SubCell"/>
</dbReference>
<name>A0AAE3HFF2_9FIRM</name>
<comment type="subcellular location">
    <subcellularLocation>
        <location evidence="6">Cytoplasm</location>
    </subcellularLocation>
    <text evidence="6">Membrane-associated.</text>
</comment>
<organism evidence="7 8">
    <name type="scientific">Irregularibacter muris</name>
    <dbReference type="NCBI Taxonomy" id="1796619"/>
    <lineage>
        <taxon>Bacteria</taxon>
        <taxon>Bacillati</taxon>
        <taxon>Bacillota</taxon>
        <taxon>Clostridia</taxon>
        <taxon>Eubacteriales</taxon>
        <taxon>Eubacteriaceae</taxon>
        <taxon>Irregularibacter</taxon>
    </lineage>
</organism>
<comment type="caution">
    <text evidence="6">Lacks conserved residue(s) required for the propagation of feature annotation.</text>
</comment>
<evidence type="ECO:0000256" key="5">
    <source>
        <dbReference type="ARBA" id="ARBA00023458"/>
    </source>
</evidence>
<proteinExistence type="inferred from homology"/>
<comment type="function">
    <text evidence="6">Forms membrane-associated dynamic filaments that are essential for cell shape determination. Acts by regulating cell wall synthesis and cell elongation, and thus cell shape. A feedback loop between cell geometry and MreB localization may maintain elongated cell shape by targeting cell wall growth to regions of negative cell wall curvature.</text>
</comment>
<dbReference type="RefSeq" id="WP_257529980.1">
    <property type="nucleotide sequence ID" value="NZ_JANKAS010000004.1"/>
</dbReference>
<keyword evidence="1 6" id="KW-0963">Cytoplasm</keyword>
<gene>
    <name evidence="6" type="primary">mreB</name>
    <name evidence="7" type="ORF">NSA47_05805</name>
</gene>
<keyword evidence="3 6" id="KW-0067">ATP-binding</keyword>
<dbReference type="GO" id="GO:0008360">
    <property type="term" value="P:regulation of cell shape"/>
    <property type="evidence" value="ECO:0007669"/>
    <property type="project" value="UniProtKB-UniRule"/>
</dbReference>
<keyword evidence="8" id="KW-1185">Reference proteome</keyword>
<dbReference type="PANTHER" id="PTHR42749">
    <property type="entry name" value="CELL SHAPE-DETERMINING PROTEIN MREB"/>
    <property type="match status" value="1"/>
</dbReference>
<dbReference type="Gene3D" id="3.30.420.40">
    <property type="match status" value="2"/>
</dbReference>
<accession>A0AAE3HFF2</accession>
<evidence type="ECO:0000256" key="6">
    <source>
        <dbReference type="HAMAP-Rule" id="MF_02207"/>
    </source>
</evidence>
<dbReference type="GO" id="GO:0005524">
    <property type="term" value="F:ATP binding"/>
    <property type="evidence" value="ECO:0007669"/>
    <property type="project" value="UniProtKB-KW"/>
</dbReference>
<evidence type="ECO:0000256" key="3">
    <source>
        <dbReference type="ARBA" id="ARBA00022840"/>
    </source>
</evidence>